<evidence type="ECO:0000313" key="1">
    <source>
        <dbReference type="EMBL" id="MBD1428876.1"/>
    </source>
</evidence>
<dbReference type="EMBL" id="JACOIJ010000006">
    <property type="protein sequence ID" value="MBD1428876.1"/>
    <property type="molecule type" value="Genomic_DNA"/>
</dbReference>
<dbReference type="Proteomes" id="UP000651271">
    <property type="component" value="Unassembled WGS sequence"/>
</dbReference>
<comment type="caution">
    <text evidence="1">The sequence shown here is derived from an EMBL/GenBank/DDBJ whole genome shotgun (WGS) entry which is preliminary data.</text>
</comment>
<dbReference type="PROSITE" id="PS51257">
    <property type="entry name" value="PROKAR_LIPOPROTEIN"/>
    <property type="match status" value="1"/>
</dbReference>
<gene>
    <name evidence="1" type="ORF">H8B04_04715</name>
</gene>
<proteinExistence type="predicted"/>
<keyword evidence="2" id="KW-1185">Reference proteome</keyword>
<evidence type="ECO:0000313" key="2">
    <source>
        <dbReference type="Proteomes" id="UP000651271"/>
    </source>
</evidence>
<accession>A0ABR7YC50</accession>
<name>A0ABR7YC50_9SPHI</name>
<reference evidence="1 2" key="1">
    <citation type="submission" date="2020-08" db="EMBL/GenBank/DDBJ databases">
        <title>Sphingobacterium sp. DN04309 isolated from aquaculture water.</title>
        <authorList>
            <person name="Zhang M."/>
        </authorList>
    </citation>
    <scope>NUCLEOTIDE SEQUENCE [LARGE SCALE GENOMIC DNA]</scope>
    <source>
        <strain evidence="1 2">DN04309</strain>
    </source>
</reference>
<sequence>MKRIINIICLSVLSLFITSCNKELITPYDNPFFYIHLNQASSVNIQSTRNETVDYNVYFSTKMQYDPITLKYDVIVGNGLQEGVDFELVSTTKELVFKPGYFEMPISIRWKSNPIDPAKDNTVTIKLISNDKNITIGLPGPDKNQSEFKIVKI</sequence>
<protein>
    <recommendedName>
        <fullName evidence="3">DUF4843 domain-containing protein</fullName>
    </recommendedName>
</protein>
<organism evidence="1 2">
    <name type="scientific">Sphingobacterium litopenaei</name>
    <dbReference type="NCBI Taxonomy" id="2763500"/>
    <lineage>
        <taxon>Bacteria</taxon>
        <taxon>Pseudomonadati</taxon>
        <taxon>Bacteroidota</taxon>
        <taxon>Sphingobacteriia</taxon>
        <taxon>Sphingobacteriales</taxon>
        <taxon>Sphingobacteriaceae</taxon>
        <taxon>Sphingobacterium</taxon>
    </lineage>
</organism>
<dbReference type="RefSeq" id="WP_190301622.1">
    <property type="nucleotide sequence ID" value="NZ_JACOIJ010000006.1"/>
</dbReference>
<evidence type="ECO:0008006" key="3">
    <source>
        <dbReference type="Google" id="ProtNLM"/>
    </source>
</evidence>